<sequence length="153" mass="17253">MGKATCHTPDELLASLARFGYPTYAIEDPDDSVTWYFSNDLQEAVALGLKWVEKDCTLVQIPEDQDGEVVYAYVARGLDDDPDLQYLLYREGFWSAAGGDLNEAATPEIMTRLRIELFKFLARLGGGQFLLLDFSNPASVTRHLENWENDLEP</sequence>
<name>A0ABY1V0Y5_9BURK</name>
<gene>
    <name evidence="1" type="ORF">CBM2605_A260041</name>
</gene>
<comment type="caution">
    <text evidence="1">The sequence shown here is derived from an EMBL/GenBank/DDBJ whole genome shotgun (WGS) entry which is preliminary data.</text>
</comment>
<organism evidence="1 2">
    <name type="scientific">Cupriavidus neocaledonicus</name>
    <dbReference type="NCBI Taxonomy" id="1040979"/>
    <lineage>
        <taxon>Bacteria</taxon>
        <taxon>Pseudomonadati</taxon>
        <taxon>Pseudomonadota</taxon>
        <taxon>Betaproteobacteria</taxon>
        <taxon>Burkholderiales</taxon>
        <taxon>Burkholderiaceae</taxon>
        <taxon>Cupriavidus</taxon>
    </lineage>
</organism>
<dbReference type="Proteomes" id="UP000256710">
    <property type="component" value="Unassembled WGS sequence"/>
</dbReference>
<dbReference type="EMBL" id="OFTC01000019">
    <property type="protein sequence ID" value="SOZ36202.1"/>
    <property type="molecule type" value="Genomic_DNA"/>
</dbReference>
<evidence type="ECO:0000313" key="2">
    <source>
        <dbReference type="Proteomes" id="UP000256710"/>
    </source>
</evidence>
<reference evidence="1 2" key="1">
    <citation type="submission" date="2018-01" db="EMBL/GenBank/DDBJ databases">
        <authorList>
            <person name="Clerissi C."/>
        </authorList>
    </citation>
    <scope>NUCLEOTIDE SEQUENCE [LARGE SCALE GENOMIC DNA]</scope>
    <source>
        <strain evidence="1">Cupriavidus taiwanensis STM 6082</strain>
    </source>
</reference>
<keyword evidence="2" id="KW-1185">Reference proteome</keyword>
<proteinExistence type="predicted"/>
<accession>A0ABY1V0Y5</accession>
<evidence type="ECO:0000313" key="1">
    <source>
        <dbReference type="EMBL" id="SOZ36202.1"/>
    </source>
</evidence>
<protein>
    <submittedName>
        <fullName evidence="1">Uncharacterized protein</fullName>
    </submittedName>
</protein>